<reference evidence="2 3" key="1">
    <citation type="submission" date="2018-08" db="EMBL/GenBank/DDBJ databases">
        <title>Sequencing the genomes of 1000 actinobacteria strains.</title>
        <authorList>
            <person name="Klenk H.-P."/>
        </authorList>
    </citation>
    <scope>NUCLEOTIDE SEQUENCE [LARGE SCALE GENOMIC DNA]</scope>
    <source>
        <strain evidence="2 3">DSM 43927</strain>
    </source>
</reference>
<organism evidence="2 3">
    <name type="scientific">Thermomonospora umbrina</name>
    <dbReference type="NCBI Taxonomy" id="111806"/>
    <lineage>
        <taxon>Bacteria</taxon>
        <taxon>Bacillati</taxon>
        <taxon>Actinomycetota</taxon>
        <taxon>Actinomycetes</taxon>
        <taxon>Streptosporangiales</taxon>
        <taxon>Thermomonosporaceae</taxon>
        <taxon>Thermomonospora</taxon>
    </lineage>
</organism>
<feature type="signal peptide" evidence="1">
    <location>
        <begin position="1"/>
        <end position="26"/>
    </location>
</feature>
<dbReference type="GO" id="GO:0016787">
    <property type="term" value="F:hydrolase activity"/>
    <property type="evidence" value="ECO:0007669"/>
    <property type="project" value="UniProtKB-KW"/>
</dbReference>
<keyword evidence="1" id="KW-0732">Signal</keyword>
<dbReference type="Gene3D" id="3.40.50.1820">
    <property type="entry name" value="alpha/beta hydrolase"/>
    <property type="match status" value="1"/>
</dbReference>
<sequence>MKHLALVALSSVLASVAILGATRAGAAAAEIPAVTETWLNSRTLDLSFRSAEVNEKVGVRVLLPQGWSRTPGRTWPVVYAFHGGNETYTGWSTKTDILKLAAPHDLMVVMPSGGSNGSYADWWNDGKGGTPRWESFHTRELPEIMARYGAGDRRAVIGASSGGQGAMVYAARHPGMYRHAASFSSPTHITMDGMRAGITFINMLGLGADAFRIYGRPGRDDANWRAHDPYHLAAGLRGTGLYVSSGTTGLNGPHTPPGSIWRLTQLSEVLVGRMNKAFVARLNELGIPVTSHIYGHGWHAWPEVNAELKNAWPLILRSLTT</sequence>
<name>A0A3D9T5C6_9ACTN</name>
<gene>
    <name evidence="2" type="ORF">DFJ69_5431</name>
</gene>
<comment type="caution">
    <text evidence="2">The sequence shown here is derived from an EMBL/GenBank/DDBJ whole genome shotgun (WGS) entry which is preliminary data.</text>
</comment>
<evidence type="ECO:0000256" key="1">
    <source>
        <dbReference type="SAM" id="SignalP"/>
    </source>
</evidence>
<keyword evidence="3" id="KW-1185">Reference proteome</keyword>
<dbReference type="EMBL" id="QTTT01000001">
    <property type="protein sequence ID" value="REE99914.1"/>
    <property type="molecule type" value="Genomic_DNA"/>
</dbReference>
<dbReference type="AlphaFoldDB" id="A0A3D9T5C6"/>
<dbReference type="OrthoDB" id="4527292at2"/>
<dbReference type="RefSeq" id="WP_116025135.1">
    <property type="nucleotide sequence ID" value="NZ_QTTT01000001.1"/>
</dbReference>
<dbReference type="PANTHER" id="PTHR48098">
    <property type="entry name" value="ENTEROCHELIN ESTERASE-RELATED"/>
    <property type="match status" value="1"/>
</dbReference>
<dbReference type="PANTHER" id="PTHR48098:SF1">
    <property type="entry name" value="DIACYLGLYCEROL ACYLTRANSFERASE_MYCOLYLTRANSFERASE AG85A"/>
    <property type="match status" value="1"/>
</dbReference>
<dbReference type="Pfam" id="PF00756">
    <property type="entry name" value="Esterase"/>
    <property type="match status" value="1"/>
</dbReference>
<dbReference type="Proteomes" id="UP000256661">
    <property type="component" value="Unassembled WGS sequence"/>
</dbReference>
<dbReference type="GO" id="GO:0016747">
    <property type="term" value="F:acyltransferase activity, transferring groups other than amino-acyl groups"/>
    <property type="evidence" value="ECO:0007669"/>
    <property type="project" value="TreeGrafter"/>
</dbReference>
<dbReference type="SUPFAM" id="SSF53474">
    <property type="entry name" value="alpha/beta-Hydrolases"/>
    <property type="match status" value="1"/>
</dbReference>
<accession>A0A3D9T5C6</accession>
<dbReference type="InterPro" id="IPR050583">
    <property type="entry name" value="Mycobacterial_A85_antigen"/>
</dbReference>
<evidence type="ECO:0000313" key="2">
    <source>
        <dbReference type="EMBL" id="REE99914.1"/>
    </source>
</evidence>
<protein>
    <submittedName>
        <fullName evidence="2">S-formylglutathione hydrolase FrmB</fullName>
    </submittedName>
</protein>
<keyword evidence="2" id="KW-0378">Hydrolase</keyword>
<dbReference type="InterPro" id="IPR029058">
    <property type="entry name" value="AB_hydrolase_fold"/>
</dbReference>
<feature type="chain" id="PRO_5017643172" evidence="1">
    <location>
        <begin position="27"/>
        <end position="321"/>
    </location>
</feature>
<evidence type="ECO:0000313" key="3">
    <source>
        <dbReference type="Proteomes" id="UP000256661"/>
    </source>
</evidence>
<proteinExistence type="predicted"/>
<dbReference type="InterPro" id="IPR000801">
    <property type="entry name" value="Esterase-like"/>
</dbReference>